<evidence type="ECO:0000256" key="2">
    <source>
        <dbReference type="ARBA" id="ARBA00022692"/>
    </source>
</evidence>
<evidence type="ECO:0000256" key="3">
    <source>
        <dbReference type="ARBA" id="ARBA00022989"/>
    </source>
</evidence>
<feature type="transmembrane region" description="Helical" evidence="6">
    <location>
        <begin position="444"/>
        <end position="465"/>
    </location>
</feature>
<keyword evidence="4 6" id="KW-0472">Membrane</keyword>
<dbReference type="InterPro" id="IPR051617">
    <property type="entry name" value="UNC-93-like_regulator"/>
</dbReference>
<evidence type="ECO:0000256" key="4">
    <source>
        <dbReference type="ARBA" id="ARBA00023136"/>
    </source>
</evidence>
<proteinExistence type="predicted"/>
<evidence type="ECO:0000313" key="8">
    <source>
        <dbReference type="Proteomes" id="UP000761534"/>
    </source>
</evidence>
<dbReference type="Gene3D" id="1.20.1250.20">
    <property type="entry name" value="MFS general substrate transporter like domains"/>
    <property type="match status" value="2"/>
</dbReference>
<dbReference type="VEuPathDB" id="FungiDB:TRICI_004094"/>
<feature type="region of interest" description="Disordered" evidence="5">
    <location>
        <begin position="1"/>
        <end position="25"/>
    </location>
</feature>
<reference evidence="7" key="1">
    <citation type="journal article" date="2019" name="G3 (Bethesda)">
        <title>Genome Assemblies of Two Rare Opportunistic Yeast Pathogens: Diutina rugosa (syn. Candida rugosa) and Trichomonascus ciferrii (syn. Candida ciferrii).</title>
        <authorList>
            <person name="Mixao V."/>
            <person name="Saus E."/>
            <person name="Hansen A.P."/>
            <person name="Lass-Florl C."/>
            <person name="Gabaldon T."/>
        </authorList>
    </citation>
    <scope>NUCLEOTIDE SEQUENCE</scope>
    <source>
        <strain evidence="7">CBS 4856</strain>
    </source>
</reference>
<evidence type="ECO:0000256" key="6">
    <source>
        <dbReference type="SAM" id="Phobius"/>
    </source>
</evidence>
<evidence type="ECO:0008006" key="9">
    <source>
        <dbReference type="Google" id="ProtNLM"/>
    </source>
</evidence>
<dbReference type="Proteomes" id="UP000761534">
    <property type="component" value="Unassembled WGS sequence"/>
</dbReference>
<feature type="transmembrane region" description="Helical" evidence="6">
    <location>
        <begin position="116"/>
        <end position="136"/>
    </location>
</feature>
<evidence type="ECO:0000256" key="5">
    <source>
        <dbReference type="SAM" id="MobiDB-lite"/>
    </source>
</evidence>
<feature type="transmembrane region" description="Helical" evidence="6">
    <location>
        <begin position="90"/>
        <end position="109"/>
    </location>
</feature>
<keyword evidence="8" id="KW-1185">Reference proteome</keyword>
<feature type="transmembrane region" description="Helical" evidence="6">
    <location>
        <begin position="305"/>
        <end position="324"/>
    </location>
</feature>
<dbReference type="PANTHER" id="PTHR23294">
    <property type="entry name" value="ET TRANSLATION PRODUCT-RELATED"/>
    <property type="match status" value="1"/>
</dbReference>
<comment type="subcellular location">
    <subcellularLocation>
        <location evidence="1">Membrane</location>
        <topology evidence="1">Multi-pass membrane protein</topology>
    </subcellularLocation>
</comment>
<dbReference type="Pfam" id="PF07690">
    <property type="entry name" value="MFS_1"/>
    <property type="match status" value="1"/>
</dbReference>
<sequence length="520" mass="57844">MSTANSNYLSSSDVDEEKMHYSNEEEPRRWYNTGLKIGSKRLLPYNSSTVQLLMVSFVFFLCPGMFNALNGLGGGGLGQDHADTSANSNVALYTTFAVVGFFSGTIANAIGAKYTLAIGGIGYAINSASYLCFSHTENSGFVIAAGAIVGVCASCLWAAQGIVIMGYPTEERKGQYLAVFWAIFNLGSVIGSLVPLIQTVNSNTQSNVSDATYAAFLALMIVGAILSLFLMPAAKVVKADGTKVIVKKNPTFMSEMKGLFKVLKVDPYVILLFPMFFSSNWFYTYQFNDFNLAKFNIRTRSLNNLLYWVAQIVGALTWGFLLDWKRFNRKTRAKAFHIFVFVITMVIWGGGYDFQKQFTRAESESGKVEAMDWTDGAYIGPMFLYMFYGIFDAIWQTYVYWLLGALTNSSRKLALYAGFYKGLQSAGSAIVWRLDAMGYEYMNIFASAWALLVASLLISFPLVWWKVKETTDPDDDAMFTEDLDSREEAHVAAQKEYNIPTNDHQMSPTEINEAPSKEAL</sequence>
<feature type="transmembrane region" description="Helical" evidence="6">
    <location>
        <begin position="176"/>
        <end position="199"/>
    </location>
</feature>
<dbReference type="OrthoDB" id="196103at2759"/>
<feature type="compositionally biased region" description="Polar residues" evidence="5">
    <location>
        <begin position="1"/>
        <end position="12"/>
    </location>
</feature>
<feature type="transmembrane region" description="Helical" evidence="6">
    <location>
        <begin position="265"/>
        <end position="285"/>
    </location>
</feature>
<dbReference type="GO" id="GO:0022857">
    <property type="term" value="F:transmembrane transporter activity"/>
    <property type="evidence" value="ECO:0007669"/>
    <property type="project" value="InterPro"/>
</dbReference>
<feature type="transmembrane region" description="Helical" evidence="6">
    <location>
        <begin position="382"/>
        <end position="401"/>
    </location>
</feature>
<name>A0A642V1X7_9ASCO</name>
<dbReference type="EMBL" id="SWFS01000307">
    <property type="protein sequence ID" value="KAA8910570.1"/>
    <property type="molecule type" value="Genomic_DNA"/>
</dbReference>
<feature type="transmembrane region" description="Helical" evidence="6">
    <location>
        <begin position="211"/>
        <end position="231"/>
    </location>
</feature>
<feature type="region of interest" description="Disordered" evidence="5">
    <location>
        <begin position="497"/>
        <end position="520"/>
    </location>
</feature>
<feature type="transmembrane region" description="Helical" evidence="6">
    <location>
        <begin position="336"/>
        <end position="354"/>
    </location>
</feature>
<feature type="compositionally biased region" description="Polar residues" evidence="5">
    <location>
        <begin position="499"/>
        <end position="510"/>
    </location>
</feature>
<accession>A0A642V1X7</accession>
<dbReference type="AlphaFoldDB" id="A0A642V1X7"/>
<feature type="transmembrane region" description="Helical" evidence="6">
    <location>
        <begin position="50"/>
        <end position="70"/>
    </location>
</feature>
<dbReference type="PANTHER" id="PTHR23294:SF59">
    <property type="entry name" value="UNC93-LIKE PROTEIN C922.05C"/>
    <property type="match status" value="1"/>
</dbReference>
<feature type="transmembrane region" description="Helical" evidence="6">
    <location>
        <begin position="142"/>
        <end position="164"/>
    </location>
</feature>
<evidence type="ECO:0000256" key="1">
    <source>
        <dbReference type="ARBA" id="ARBA00004141"/>
    </source>
</evidence>
<gene>
    <name evidence="7" type="ORF">TRICI_004094</name>
</gene>
<evidence type="ECO:0000313" key="7">
    <source>
        <dbReference type="EMBL" id="KAA8910570.1"/>
    </source>
</evidence>
<dbReference type="InterPro" id="IPR011701">
    <property type="entry name" value="MFS"/>
</dbReference>
<keyword evidence="3 6" id="KW-1133">Transmembrane helix</keyword>
<keyword evidence="2 6" id="KW-0812">Transmembrane</keyword>
<dbReference type="InterPro" id="IPR036259">
    <property type="entry name" value="MFS_trans_sf"/>
</dbReference>
<protein>
    <recommendedName>
        <fullName evidence="9">Major facilitator superfamily (MFS) profile domain-containing protein</fullName>
    </recommendedName>
</protein>
<dbReference type="SUPFAM" id="SSF103473">
    <property type="entry name" value="MFS general substrate transporter"/>
    <property type="match status" value="1"/>
</dbReference>
<organism evidence="7 8">
    <name type="scientific">Trichomonascus ciferrii</name>
    <dbReference type="NCBI Taxonomy" id="44093"/>
    <lineage>
        <taxon>Eukaryota</taxon>
        <taxon>Fungi</taxon>
        <taxon>Dikarya</taxon>
        <taxon>Ascomycota</taxon>
        <taxon>Saccharomycotina</taxon>
        <taxon>Dipodascomycetes</taxon>
        <taxon>Dipodascales</taxon>
        <taxon>Trichomonascaceae</taxon>
        <taxon>Trichomonascus</taxon>
        <taxon>Trichomonascus ciferrii complex</taxon>
    </lineage>
</organism>
<dbReference type="GO" id="GO:0016020">
    <property type="term" value="C:membrane"/>
    <property type="evidence" value="ECO:0007669"/>
    <property type="project" value="UniProtKB-SubCell"/>
</dbReference>
<comment type="caution">
    <text evidence="7">The sequence shown here is derived from an EMBL/GenBank/DDBJ whole genome shotgun (WGS) entry which is preliminary data.</text>
</comment>